<evidence type="ECO:0000313" key="8">
    <source>
        <dbReference type="Proteomes" id="UP000006352"/>
    </source>
</evidence>
<dbReference type="InterPro" id="IPR036188">
    <property type="entry name" value="FAD/NAD-bd_sf"/>
</dbReference>
<dbReference type="Pfam" id="PF00732">
    <property type="entry name" value="GMC_oxred_N"/>
    <property type="match status" value="1"/>
</dbReference>
<keyword evidence="3 4" id="KW-0274">FAD</keyword>
<comment type="cofactor">
    <cofactor evidence="1 3">
        <name>FAD</name>
        <dbReference type="ChEBI" id="CHEBI:57692"/>
    </cofactor>
</comment>
<evidence type="ECO:0000256" key="4">
    <source>
        <dbReference type="RuleBase" id="RU003968"/>
    </source>
</evidence>
<dbReference type="EMBL" id="HE797213">
    <property type="protein sequence ID" value="CCM05910.1"/>
    <property type="molecule type" value="Genomic_DNA"/>
</dbReference>
<feature type="binding site" evidence="3">
    <location>
        <begin position="532"/>
        <end position="533"/>
    </location>
    <ligand>
        <name>FAD</name>
        <dbReference type="ChEBI" id="CHEBI:57692"/>
    </ligand>
</feature>
<gene>
    <name evidence="7" type="ORF">FIBRA_08148</name>
</gene>
<dbReference type="OrthoDB" id="269227at2759"/>
<dbReference type="GO" id="GO:0050660">
    <property type="term" value="F:flavin adenine dinucleotide binding"/>
    <property type="evidence" value="ECO:0007669"/>
    <property type="project" value="InterPro"/>
</dbReference>
<dbReference type="SUPFAM" id="SSF54373">
    <property type="entry name" value="FAD-linked reductases, C-terminal domain"/>
    <property type="match status" value="1"/>
</dbReference>
<dbReference type="GO" id="GO:0016614">
    <property type="term" value="F:oxidoreductase activity, acting on CH-OH group of donors"/>
    <property type="evidence" value="ECO:0007669"/>
    <property type="project" value="InterPro"/>
</dbReference>
<dbReference type="InterPro" id="IPR012132">
    <property type="entry name" value="GMC_OxRdtase"/>
</dbReference>
<evidence type="ECO:0000313" key="7">
    <source>
        <dbReference type="EMBL" id="CCM05910.1"/>
    </source>
</evidence>
<dbReference type="PROSITE" id="PS00624">
    <property type="entry name" value="GMC_OXRED_2"/>
    <property type="match status" value="1"/>
</dbReference>
<evidence type="ECO:0000256" key="3">
    <source>
        <dbReference type="PIRSR" id="PIRSR000137-2"/>
    </source>
</evidence>
<dbReference type="AlphaFoldDB" id="J4GWA7"/>
<dbReference type="PANTHER" id="PTHR11552:SF78">
    <property type="entry name" value="GLUCOSE-METHANOL-CHOLINE OXIDOREDUCTASE N-TERMINAL DOMAIN-CONTAINING PROTEIN"/>
    <property type="match status" value="1"/>
</dbReference>
<evidence type="ECO:0000259" key="5">
    <source>
        <dbReference type="PROSITE" id="PS00623"/>
    </source>
</evidence>
<comment type="similarity">
    <text evidence="2 4">Belongs to the GMC oxidoreductase family.</text>
</comment>
<dbReference type="GeneID" id="24100821"/>
<feature type="binding site" evidence="3">
    <location>
        <position position="232"/>
    </location>
    <ligand>
        <name>FAD</name>
        <dbReference type="ChEBI" id="CHEBI:57692"/>
    </ligand>
</feature>
<dbReference type="Gene3D" id="3.50.50.60">
    <property type="entry name" value="FAD/NAD(P)-binding domain"/>
    <property type="match status" value="1"/>
</dbReference>
<dbReference type="SUPFAM" id="SSF51905">
    <property type="entry name" value="FAD/NAD(P)-binding domain"/>
    <property type="match status" value="1"/>
</dbReference>
<dbReference type="Pfam" id="PF05199">
    <property type="entry name" value="GMC_oxred_C"/>
    <property type="match status" value="1"/>
</dbReference>
<dbReference type="InterPro" id="IPR007867">
    <property type="entry name" value="GMC_OxRtase_C"/>
</dbReference>
<feature type="domain" description="Glucose-methanol-choline oxidoreductase N-terminal" evidence="6">
    <location>
        <begin position="275"/>
        <end position="289"/>
    </location>
</feature>
<dbReference type="PANTHER" id="PTHR11552">
    <property type="entry name" value="GLUCOSE-METHANOL-CHOLINE GMC OXIDOREDUCTASE"/>
    <property type="match status" value="1"/>
</dbReference>
<reference evidence="7 8" key="1">
    <citation type="journal article" date="2012" name="Appl. Environ. Microbiol.">
        <title>Short-read sequencing for genomic analysis of the brown rot fungus Fibroporia radiculosa.</title>
        <authorList>
            <person name="Tang J.D."/>
            <person name="Perkins A.D."/>
            <person name="Sonstegard T.S."/>
            <person name="Schroeder S.G."/>
            <person name="Burgess S.C."/>
            <person name="Diehl S.V."/>
        </authorList>
    </citation>
    <scope>NUCLEOTIDE SEQUENCE [LARGE SCALE GENOMIC DNA]</scope>
    <source>
        <strain evidence="7 8">TFFH 294</strain>
    </source>
</reference>
<evidence type="ECO:0000256" key="1">
    <source>
        <dbReference type="ARBA" id="ARBA00001974"/>
    </source>
</evidence>
<protein>
    <recommendedName>
        <fullName evidence="5 6">Glucose-methanol-choline oxidoreductase N-terminal domain-containing protein</fullName>
    </recommendedName>
</protein>
<keyword evidence="8" id="KW-1185">Reference proteome</keyword>
<dbReference type="InterPro" id="IPR000172">
    <property type="entry name" value="GMC_OxRdtase_N"/>
</dbReference>
<name>J4GWA7_9APHY</name>
<dbReference type="PROSITE" id="PS00623">
    <property type="entry name" value="GMC_OXRED_1"/>
    <property type="match status" value="1"/>
</dbReference>
<dbReference type="InParanoid" id="J4GWA7"/>
<accession>J4GWA7</accession>
<dbReference type="PIRSF" id="PIRSF000137">
    <property type="entry name" value="Alcohol_oxidase"/>
    <property type="match status" value="1"/>
</dbReference>
<evidence type="ECO:0000256" key="2">
    <source>
        <dbReference type="ARBA" id="ARBA00010790"/>
    </source>
</evidence>
<organism evidence="7 8">
    <name type="scientific">Fibroporia radiculosa</name>
    <dbReference type="NCBI Taxonomy" id="599839"/>
    <lineage>
        <taxon>Eukaryota</taxon>
        <taxon>Fungi</taxon>
        <taxon>Dikarya</taxon>
        <taxon>Basidiomycota</taxon>
        <taxon>Agaricomycotina</taxon>
        <taxon>Agaricomycetes</taxon>
        <taxon>Polyporales</taxon>
        <taxon>Fibroporiaceae</taxon>
        <taxon>Fibroporia</taxon>
    </lineage>
</organism>
<proteinExistence type="inferred from homology"/>
<dbReference type="STRING" id="599839.J4GWA7"/>
<dbReference type="Proteomes" id="UP000006352">
    <property type="component" value="Unassembled WGS sequence"/>
</dbReference>
<keyword evidence="4" id="KW-0285">Flavoprotein</keyword>
<dbReference type="Gene3D" id="3.30.560.10">
    <property type="entry name" value="Glucose Oxidase, domain 3"/>
    <property type="match status" value="1"/>
</dbReference>
<feature type="domain" description="Glucose-methanol-choline oxidoreductase N-terminal" evidence="5">
    <location>
        <begin position="87"/>
        <end position="110"/>
    </location>
</feature>
<evidence type="ECO:0000259" key="6">
    <source>
        <dbReference type="PROSITE" id="PS00624"/>
    </source>
</evidence>
<sequence>MPNQFEVDVIIAGGGTSGCIIAGRLALADRTLTILVVEAGPPTREELTHIQPVRCFSHGSPDSITLKCYVGKESDDLGGRSPIVPCGRCLGGGSSVNYMMYTRPSPSDYDDWETVYGNPGWSSKDLIPLLKKSETYEIEDGKDTHGYSGPLRVSYGGFFTTWGQEFLSTAAKYDKTRSSTDDPNGMRVGDINAYGRWQKYIGAQNGRRSDIPHHYIFQQDCRNIQIETGYLVKRVIFDGKKAVGIEYSSNPQLRPDAMQEIRIAHARRMVVISAGAFGSPAILERSGIGSKDLLQSLGIETIVDLSGVGENFQDHNVMFVPYHVDQKAETLDGITYVNHSEWTTQWIKDGSGLIAHNGIDAGVKLRPDKNELRKIGPDFQQHWMDYFANAPDKPPMWLGPASFFVGDLSTVPPAKYSTVVYYLNYPRSIGHVHITSASDAAAPPDFDPKYLSHAGDVALLRWAYKLNRELARRMPSYRGEYVPNHPAFPDNSAATCRSDVYPATISDPDIEYTAEDDQAIDVYSRRVVATAWHHLGTCAMKARESGGVVDSNLNVYGVENLKVADMSIAPANVSSNTYSTAIAIGEKAAIILLRDLGIGTC</sequence>
<dbReference type="HOGENOM" id="CLU_002865_5_1_1"/>
<feature type="binding site" evidence="3">
    <location>
        <begin position="16"/>
        <end position="17"/>
    </location>
    <ligand>
        <name>FAD</name>
        <dbReference type="ChEBI" id="CHEBI:57692"/>
    </ligand>
</feature>
<dbReference type="RefSeq" id="XP_012185193.1">
    <property type="nucleotide sequence ID" value="XM_012329803.1"/>
</dbReference>